<dbReference type="Pfam" id="PF04551">
    <property type="entry name" value="GcpE"/>
    <property type="match status" value="1"/>
</dbReference>
<evidence type="ECO:0000313" key="4">
    <source>
        <dbReference type="EMBL" id="MBU5337179.1"/>
    </source>
</evidence>
<evidence type="ECO:0000313" key="5">
    <source>
        <dbReference type="Proteomes" id="UP001196301"/>
    </source>
</evidence>
<dbReference type="PANTHER" id="PTHR30454">
    <property type="entry name" value="4-HYDROXY-3-METHYLBUT-2-EN-1-YL DIPHOSPHATE SYNTHASE"/>
    <property type="match status" value="1"/>
</dbReference>
<gene>
    <name evidence="1 4" type="primary">ispG</name>
    <name evidence="4" type="synonym">gcpE</name>
    <name evidence="4" type="ORF">KQI20_12070</name>
</gene>
<evidence type="ECO:0000256" key="1">
    <source>
        <dbReference type="HAMAP-Rule" id="MF_00159"/>
    </source>
</evidence>
<keyword evidence="1" id="KW-0479">Metal-binding</keyword>
<proteinExistence type="inferred from homology"/>
<feature type="binding site" evidence="1">
    <location>
        <position position="266"/>
    </location>
    <ligand>
        <name>[4Fe-4S] cluster</name>
        <dbReference type="ChEBI" id="CHEBI:49883"/>
    </ligand>
</feature>
<evidence type="ECO:0000259" key="3">
    <source>
        <dbReference type="Pfam" id="PF26540"/>
    </source>
</evidence>
<dbReference type="PANTHER" id="PTHR30454:SF0">
    <property type="entry name" value="4-HYDROXY-3-METHYLBUT-2-EN-1-YL DIPHOSPHATE SYNTHASE (FERREDOXIN), CHLOROPLASTIC"/>
    <property type="match status" value="1"/>
</dbReference>
<comment type="cofactor">
    <cofactor evidence="1">
        <name>[4Fe-4S] cluster</name>
        <dbReference type="ChEBI" id="CHEBI:49883"/>
    </cofactor>
    <text evidence="1">Binds 1 [4Fe-4S] cluster.</text>
</comment>
<dbReference type="Pfam" id="PF26540">
    <property type="entry name" value="GcpE_C"/>
    <property type="match status" value="1"/>
</dbReference>
<name>A0ABS6DZB4_9FIRM</name>
<keyword evidence="5" id="KW-1185">Reference proteome</keyword>
<dbReference type="InterPro" id="IPR004588">
    <property type="entry name" value="IspG_bac-typ"/>
</dbReference>
<protein>
    <recommendedName>
        <fullName evidence="1">4-hydroxy-3-methylbut-2-en-1-yl diphosphate synthase (flavodoxin)</fullName>
        <ecNumber evidence="1">1.17.7.3</ecNumber>
    </recommendedName>
    <alternativeName>
        <fullName evidence="1">1-hydroxy-2-methyl-2-(E)-butenyl 4-diphosphate synthase</fullName>
    </alternativeName>
</protein>
<dbReference type="PIRSF" id="PIRSF004640">
    <property type="entry name" value="IspG"/>
    <property type="match status" value="1"/>
</dbReference>
<comment type="similarity">
    <text evidence="1">Belongs to the IspG family.</text>
</comment>
<dbReference type="EMBL" id="JAHLOQ010000041">
    <property type="protein sequence ID" value="MBU5337179.1"/>
    <property type="molecule type" value="Genomic_DNA"/>
</dbReference>
<dbReference type="RefSeq" id="WP_216571552.1">
    <property type="nucleotide sequence ID" value="NZ_JAHLOQ010000041.1"/>
</dbReference>
<dbReference type="InterPro" id="IPR058579">
    <property type="entry name" value="IspG_C"/>
</dbReference>
<keyword evidence="1 4" id="KW-0560">Oxidoreductase</keyword>
<evidence type="ECO:0000259" key="2">
    <source>
        <dbReference type="Pfam" id="PF04551"/>
    </source>
</evidence>
<reference evidence="4 5" key="1">
    <citation type="submission" date="2021-06" db="EMBL/GenBank/DDBJ databases">
        <authorList>
            <person name="Sun Q."/>
            <person name="Li D."/>
        </authorList>
    </citation>
    <scope>NUCLEOTIDE SEQUENCE [LARGE SCALE GENOMIC DNA]</scope>
    <source>
        <strain evidence="4 5">N19</strain>
    </source>
</reference>
<dbReference type="GO" id="GO:0046429">
    <property type="term" value="F:4-hydroxy-3-methylbut-2-en-1-yl diphosphate synthase activity (ferredoxin)"/>
    <property type="evidence" value="ECO:0007669"/>
    <property type="project" value="UniProtKB-EC"/>
</dbReference>
<keyword evidence="1" id="KW-0408">Iron</keyword>
<dbReference type="HAMAP" id="MF_00159">
    <property type="entry name" value="IspG"/>
    <property type="match status" value="1"/>
</dbReference>
<dbReference type="NCBIfam" id="NF001540">
    <property type="entry name" value="PRK00366.1"/>
    <property type="match status" value="1"/>
</dbReference>
<feature type="domain" description="IspG C-terminal" evidence="3">
    <location>
        <begin position="262"/>
        <end position="350"/>
    </location>
</feature>
<keyword evidence="1" id="KW-0411">Iron-sulfur</keyword>
<comment type="function">
    <text evidence="1">Converts 2C-methyl-D-erythritol 2,4-cyclodiphosphate (ME-2,4cPP) into 1-hydroxy-2-methyl-2-(E)-butenyl 4-diphosphate.</text>
</comment>
<feature type="binding site" evidence="1">
    <location>
        <position position="308"/>
    </location>
    <ligand>
        <name>[4Fe-4S] cluster</name>
        <dbReference type="ChEBI" id="CHEBI:49883"/>
    </ligand>
</feature>
<comment type="pathway">
    <text evidence="1">Isoprenoid biosynthesis; isopentenyl diphosphate biosynthesis via DXP pathway; isopentenyl diphosphate from 1-deoxy-D-xylulose 5-phosphate: step 5/6.</text>
</comment>
<comment type="catalytic activity">
    <reaction evidence="1">
        <text>(2E)-4-hydroxy-3-methylbut-2-enyl diphosphate + oxidized [flavodoxin] + H2O + 2 H(+) = 2-C-methyl-D-erythritol 2,4-cyclic diphosphate + reduced [flavodoxin]</text>
        <dbReference type="Rhea" id="RHEA:43604"/>
        <dbReference type="Rhea" id="RHEA-COMP:10622"/>
        <dbReference type="Rhea" id="RHEA-COMP:10623"/>
        <dbReference type="ChEBI" id="CHEBI:15377"/>
        <dbReference type="ChEBI" id="CHEBI:15378"/>
        <dbReference type="ChEBI" id="CHEBI:57618"/>
        <dbReference type="ChEBI" id="CHEBI:58210"/>
        <dbReference type="ChEBI" id="CHEBI:58483"/>
        <dbReference type="ChEBI" id="CHEBI:128753"/>
        <dbReference type="EC" id="1.17.7.3"/>
    </reaction>
</comment>
<dbReference type="NCBIfam" id="TIGR00612">
    <property type="entry name" value="ispG_gcpE"/>
    <property type="match status" value="1"/>
</dbReference>
<feature type="binding site" evidence="1">
    <location>
        <position position="301"/>
    </location>
    <ligand>
        <name>[4Fe-4S] cluster</name>
        <dbReference type="ChEBI" id="CHEBI:49883"/>
    </ligand>
</feature>
<accession>A0ABS6DZB4</accession>
<sequence length="358" mass="39113">MSYKRKMTREVRVGDVKIGGNNPISVQSMTNTDTRDVEKTVAQIKRLEEAGCDIVRVAVVDMDAAKSISKIKEQVNIPIIADIHFDYRLALESIEQGVDGIRINPGNIGSIERVKAVVEKCKERDLKIRIGVNGGSLEKELLKKYGSPTAEALVESAMGHIKILEDLDFHNIVISLKSSNIYTAVEAYELMSEKVDYPLHIGITEAGGVRAGTIKSSIGIGSLLLKGIGDTMRISLTGDPVEEVKVGKDILRSLNLLNDKIKIVSCPTCGRCNIDLIKIANEVEEKIQDLNKDMTVAIMGCVVNGPGEAREADIGIAGGKGQGILFKKGETVRKISADKLVEELLEEIENFEDKKEEK</sequence>
<comment type="caution">
    <text evidence="4">The sequence shown here is derived from an EMBL/GenBank/DDBJ whole genome shotgun (WGS) entry which is preliminary data.</text>
</comment>
<keyword evidence="1" id="KW-0004">4Fe-4S</keyword>
<dbReference type="EC" id="1.17.7.3" evidence="1"/>
<dbReference type="InterPro" id="IPR016425">
    <property type="entry name" value="IspG_bac"/>
</dbReference>
<feature type="domain" description="IspG TIM-barrel" evidence="2">
    <location>
        <begin position="8"/>
        <end position="248"/>
    </location>
</feature>
<dbReference type="Proteomes" id="UP001196301">
    <property type="component" value="Unassembled WGS sequence"/>
</dbReference>
<feature type="binding site" evidence="1">
    <location>
        <position position="269"/>
    </location>
    <ligand>
        <name>[4Fe-4S] cluster</name>
        <dbReference type="ChEBI" id="CHEBI:49883"/>
    </ligand>
</feature>
<dbReference type="InterPro" id="IPR058578">
    <property type="entry name" value="IspG_TIM"/>
</dbReference>
<keyword evidence="1" id="KW-0414">Isoprene biosynthesis</keyword>
<organism evidence="4 5">
    <name type="scientific">Intestinibacter bartlettii</name>
    <dbReference type="NCBI Taxonomy" id="261299"/>
    <lineage>
        <taxon>Bacteria</taxon>
        <taxon>Bacillati</taxon>
        <taxon>Bacillota</taxon>
        <taxon>Clostridia</taxon>
        <taxon>Peptostreptococcales</taxon>
        <taxon>Peptostreptococcaceae</taxon>
        <taxon>Intestinibacter</taxon>
    </lineage>
</organism>